<evidence type="ECO:0000313" key="3">
    <source>
        <dbReference type="EMBL" id="GBF35914.1"/>
    </source>
</evidence>
<gene>
    <name evidence="3" type="ORF">MHHB_P0139</name>
</gene>
<comment type="similarity">
    <text evidence="1 2">Belongs to the UPF0146 family.</text>
</comment>
<dbReference type="InterPro" id="IPR005353">
    <property type="entry name" value="UPF0146"/>
</dbReference>
<evidence type="ECO:0000256" key="1">
    <source>
        <dbReference type="ARBA" id="ARBA00006969"/>
    </source>
</evidence>
<evidence type="ECO:0000313" key="4">
    <source>
        <dbReference type="Proteomes" id="UP000290527"/>
    </source>
</evidence>
<dbReference type="InterPro" id="IPR029063">
    <property type="entry name" value="SAM-dependent_MTases_sf"/>
</dbReference>
<name>A0A401HNS9_9EURY</name>
<dbReference type="RefSeq" id="WP_131006700.1">
    <property type="nucleotide sequence ID" value="NZ_BFAX01000001.1"/>
</dbReference>
<dbReference type="Gene3D" id="3.40.50.150">
    <property type="entry name" value="Vaccinia Virus protein VP39"/>
    <property type="match status" value="1"/>
</dbReference>
<dbReference type="NCBIfam" id="NF003165">
    <property type="entry name" value="PRK04148.1"/>
    <property type="match status" value="1"/>
</dbReference>
<dbReference type="AlphaFoldDB" id="A0A401HNS9"/>
<sequence length="139" mass="16135">MEKNISEYIINYIKNKKGYIENSNVVEVGIGYYFKVAKILKGYGIEVTVVDIKREVVERAKRAGLNAQLDDIFNPKLEVYKYADLIYSIRPPRDLQHQLLKISKNYEVPLLIRPLSGEYVIDGLKLVNYGGEVLYIYER</sequence>
<dbReference type="SUPFAM" id="SSF53335">
    <property type="entry name" value="S-adenosyl-L-methionine-dependent methyltransferases"/>
    <property type="match status" value="1"/>
</dbReference>
<proteinExistence type="inferred from homology"/>
<accession>A0A401HNS9</accession>
<dbReference type="Pfam" id="PF03686">
    <property type="entry name" value="UPF0146"/>
    <property type="match status" value="1"/>
</dbReference>
<comment type="caution">
    <text evidence="3">The sequence shown here is derived from an EMBL/GenBank/DDBJ whole genome shotgun (WGS) entry which is preliminary data.</text>
</comment>
<dbReference type="EMBL" id="BFAX01000001">
    <property type="protein sequence ID" value="GBF35914.1"/>
    <property type="molecule type" value="Genomic_DNA"/>
</dbReference>
<dbReference type="OrthoDB" id="59816at2157"/>
<evidence type="ECO:0000256" key="2">
    <source>
        <dbReference type="HAMAP-Rule" id="MF_00341"/>
    </source>
</evidence>
<dbReference type="Proteomes" id="UP000290527">
    <property type="component" value="Unassembled WGS sequence"/>
</dbReference>
<reference evidence="3 4" key="1">
    <citation type="journal article" date="2019" name="Int. J. Syst. Evol. Microbiol.">
        <title>Methanofervidicoccus abyssi gen. nov., sp. nov., a hydrogenotrophic methanogen, isolated from a hydrothermal vent chimney in the Mid-Cayman Spreading Center, the Caribbean Sea.</title>
        <authorList>
            <person name="Sakai S."/>
            <person name="Takaki Y."/>
            <person name="Miyazaki M."/>
            <person name="Ogawara M."/>
            <person name="Yanagawa K."/>
            <person name="Miyazaki J."/>
            <person name="Takai K."/>
        </authorList>
    </citation>
    <scope>NUCLEOTIDE SEQUENCE [LARGE SCALE GENOMIC DNA]</scope>
    <source>
        <strain evidence="3 4">HHB</strain>
    </source>
</reference>
<organism evidence="3 4">
    <name type="scientific">Methanofervidicoccus abyssi</name>
    <dbReference type="NCBI Taxonomy" id="2082189"/>
    <lineage>
        <taxon>Archaea</taxon>
        <taxon>Methanobacteriati</taxon>
        <taxon>Methanobacteriota</taxon>
        <taxon>Methanomada group</taxon>
        <taxon>Methanococci</taxon>
        <taxon>Methanococcales</taxon>
        <taxon>Methanofervidicoccus</taxon>
    </lineage>
</organism>
<keyword evidence="4" id="KW-1185">Reference proteome</keyword>
<dbReference type="HAMAP" id="MF_00341">
    <property type="entry name" value="UPF0146"/>
    <property type="match status" value="1"/>
</dbReference>
<protein>
    <recommendedName>
        <fullName evidence="2">UPF0146 protein MHHB_P0139</fullName>
    </recommendedName>
</protein>
<dbReference type="PIRSF" id="PIRSF016725">
    <property type="entry name" value="UCP016725"/>
    <property type="match status" value="1"/>
</dbReference>